<dbReference type="InterPro" id="IPR005152">
    <property type="entry name" value="Lipase_secreted"/>
</dbReference>
<accession>F6EMB5</accession>
<dbReference type="HOGENOM" id="CLU_029538_3_3_11"/>
<dbReference type="PANTHER" id="PTHR34853">
    <property type="match status" value="1"/>
</dbReference>
<feature type="chain" id="PRO_5039483677" description="Secretory lipase" evidence="1">
    <location>
        <begin position="22"/>
        <end position="408"/>
    </location>
</feature>
<protein>
    <recommendedName>
        <fullName evidence="4">Secretory lipase</fullName>
    </recommendedName>
</protein>
<dbReference type="RefSeq" id="WP_013805670.1">
    <property type="nucleotide sequence ID" value="NC_015564.1"/>
</dbReference>
<dbReference type="eggNOG" id="COG1506">
    <property type="taxonomic scope" value="Bacteria"/>
</dbReference>
<name>F6EMB5_HOYSD</name>
<dbReference type="GO" id="GO:0016042">
    <property type="term" value="P:lipid catabolic process"/>
    <property type="evidence" value="ECO:0007669"/>
    <property type="project" value="InterPro"/>
</dbReference>
<keyword evidence="3" id="KW-1185">Reference proteome</keyword>
<dbReference type="Proteomes" id="UP000009235">
    <property type="component" value="Chromosome"/>
</dbReference>
<keyword evidence="1" id="KW-0732">Signal</keyword>
<dbReference type="AlphaFoldDB" id="F6EMB5"/>
<sequence>MNVRVSTVSAAVLAATLTATSCTIGGEAAVDESPLAPTEAQAEYAEPELPPAERGELLEAGPFIDLSPGIASRSADSQRITYRSTSGLDGSPTEVTGALFVPQGAPPEGGWPVISYAHGTTGVARECGPSQYPDMLGQAARINSLLDSGYAVVATDYEGLGGSLDETAHPYLEPATAAYNVIDAVRAARAANDAIGTQWGAVGVSQGGQAVWAASEQADEYGAGLRFAGSVAISPAADLTPIAEPEPPWALDLFQLALLPYVIAGFQAADPSVEFDDYLRGGLAGGFGSLETCVRDNWLNSALALLQSSPEDVGPFSDDATDAVRAWLDDIALPRGTSDGPLLVLYGDRDTVVPAEWTARAVQRACESGTVIEAVLIPGADHFNLNGTQEVLEWLDARLRGVPALSTC</sequence>
<dbReference type="Gene3D" id="3.40.50.1820">
    <property type="entry name" value="alpha/beta hydrolase"/>
    <property type="match status" value="2"/>
</dbReference>
<organism evidence="2 3">
    <name type="scientific">Hoyosella subflava (strain DSM 45089 / JCM 17490 / NBRC 109087 / DQS3-9A1)</name>
    <name type="common">Amycolicicoccus subflavus</name>
    <dbReference type="NCBI Taxonomy" id="443218"/>
    <lineage>
        <taxon>Bacteria</taxon>
        <taxon>Bacillati</taxon>
        <taxon>Actinomycetota</taxon>
        <taxon>Actinomycetes</taxon>
        <taxon>Mycobacteriales</taxon>
        <taxon>Hoyosellaceae</taxon>
        <taxon>Hoyosella</taxon>
    </lineage>
</organism>
<dbReference type="EMBL" id="CP002786">
    <property type="protein sequence ID" value="AEF39321.1"/>
    <property type="molecule type" value="Genomic_DNA"/>
</dbReference>
<dbReference type="Pfam" id="PF03583">
    <property type="entry name" value="LIP"/>
    <property type="match status" value="1"/>
</dbReference>
<dbReference type="PIRSF" id="PIRSF029171">
    <property type="entry name" value="Esterase_LipA"/>
    <property type="match status" value="1"/>
</dbReference>
<evidence type="ECO:0000256" key="1">
    <source>
        <dbReference type="SAM" id="SignalP"/>
    </source>
</evidence>
<dbReference type="PROSITE" id="PS51257">
    <property type="entry name" value="PROKAR_LIPOPROTEIN"/>
    <property type="match status" value="1"/>
</dbReference>
<dbReference type="GO" id="GO:0004806">
    <property type="term" value="F:triacylglycerol lipase activity"/>
    <property type="evidence" value="ECO:0007669"/>
    <property type="project" value="InterPro"/>
</dbReference>
<dbReference type="InterPro" id="IPR029058">
    <property type="entry name" value="AB_hydrolase_fold"/>
</dbReference>
<reference evidence="2 3" key="1">
    <citation type="journal article" date="2011" name="J. Bacteriol.">
        <title>Complete genome sequence of Amycolicicoccus subflavus DQS3-9A1T, an actinomycete isolated from crude oil-polluted soil.</title>
        <authorList>
            <person name="Cai M."/>
            <person name="Chen W.M."/>
            <person name="Nie Y."/>
            <person name="Chi C.Q."/>
            <person name="Wang Y.N."/>
            <person name="Tang Y.Q."/>
            <person name="Li G.Y."/>
            <person name="Wu X.L."/>
        </authorList>
    </citation>
    <scope>NUCLEOTIDE SEQUENCE [LARGE SCALE GENOMIC DNA]</scope>
    <source>
        <strain evidence="3">DSM 45089 / DQS3-9A1</strain>
    </source>
</reference>
<proteinExistence type="predicted"/>
<dbReference type="PANTHER" id="PTHR34853:SF1">
    <property type="entry name" value="LIPASE 5"/>
    <property type="match status" value="1"/>
</dbReference>
<evidence type="ECO:0008006" key="4">
    <source>
        <dbReference type="Google" id="ProtNLM"/>
    </source>
</evidence>
<dbReference type="KEGG" id="asd:AS9A_0869"/>
<dbReference type="OrthoDB" id="9798122at2"/>
<feature type="signal peptide" evidence="1">
    <location>
        <begin position="1"/>
        <end position="21"/>
    </location>
</feature>
<evidence type="ECO:0000313" key="2">
    <source>
        <dbReference type="EMBL" id="AEF39321.1"/>
    </source>
</evidence>
<gene>
    <name evidence="2" type="ordered locus">AS9A_0869</name>
</gene>
<evidence type="ECO:0000313" key="3">
    <source>
        <dbReference type="Proteomes" id="UP000009235"/>
    </source>
</evidence>
<dbReference type="STRING" id="443218.AS9A_0869"/>
<dbReference type="SUPFAM" id="SSF53474">
    <property type="entry name" value="alpha/beta-Hydrolases"/>
    <property type="match status" value="1"/>
</dbReference>